<comment type="caution">
    <text evidence="1">The sequence shown here is derived from an EMBL/GenBank/DDBJ whole genome shotgun (WGS) entry which is preliminary data.</text>
</comment>
<dbReference type="PANTHER" id="PTHR42716:SF1">
    <property type="entry name" value="SLL0471 PROTEIN"/>
    <property type="match status" value="1"/>
</dbReference>
<evidence type="ECO:0000313" key="1">
    <source>
        <dbReference type="EMBL" id="PJF36236.1"/>
    </source>
</evidence>
<accession>A0A2M8PFA6</accession>
<dbReference type="GO" id="GO:0008734">
    <property type="term" value="F:L-aspartate oxidase activity"/>
    <property type="evidence" value="ECO:0007669"/>
    <property type="project" value="InterPro"/>
</dbReference>
<evidence type="ECO:0000313" key="2">
    <source>
        <dbReference type="Proteomes" id="UP000229681"/>
    </source>
</evidence>
<dbReference type="PANTHER" id="PTHR42716">
    <property type="entry name" value="L-ASPARTATE OXIDASE"/>
    <property type="match status" value="1"/>
</dbReference>
<dbReference type="Gene3D" id="3.50.50.60">
    <property type="entry name" value="FAD/NAD(P)-binding domain"/>
    <property type="match status" value="1"/>
</dbReference>
<name>A0A2M8PFA6_9CHLR</name>
<dbReference type="GO" id="GO:0009435">
    <property type="term" value="P:NAD+ biosynthetic process"/>
    <property type="evidence" value="ECO:0007669"/>
    <property type="project" value="InterPro"/>
</dbReference>
<reference evidence="1 2" key="1">
    <citation type="submission" date="2017-11" db="EMBL/GenBank/DDBJ databases">
        <title>Evolution of Phototrophy in the Chloroflexi Phylum Driven by Horizontal Gene Transfer.</title>
        <authorList>
            <person name="Ward L.M."/>
            <person name="Hemp J."/>
            <person name="Shih P.M."/>
            <person name="Mcglynn S.E."/>
            <person name="Fischer W."/>
        </authorList>
    </citation>
    <scope>NUCLEOTIDE SEQUENCE [LARGE SCALE GENOMIC DNA]</scope>
    <source>
        <strain evidence="1">JP3_13</strain>
    </source>
</reference>
<dbReference type="InterPro" id="IPR005288">
    <property type="entry name" value="NadB"/>
</dbReference>
<protein>
    <recommendedName>
        <fullName evidence="3">FAD-dependent oxidoreductase</fullName>
    </recommendedName>
</protein>
<dbReference type="Pfam" id="PF12831">
    <property type="entry name" value="FAD_oxidored"/>
    <property type="match status" value="1"/>
</dbReference>
<evidence type="ECO:0008006" key="3">
    <source>
        <dbReference type="Google" id="ProtNLM"/>
    </source>
</evidence>
<dbReference type="EMBL" id="PGTM01000069">
    <property type="protein sequence ID" value="PJF36236.1"/>
    <property type="molecule type" value="Genomic_DNA"/>
</dbReference>
<sequence>MNAQHYDIAIIGASTGGTAAYLAACELGVNAVLVSETARLGGQFTVQGVSALDEHAYIETFGGTSNYMRLRQIIRALYQRKYSAPAIMQHSVLGDAVPLNPGNGWVSRLCFLPEVGVAALDQLIAEAPYSAPVLRHWRPIRAERLDGLIRAVVVENAQGDQLEIRAHYYLDATDAGDLIALAGLPYVTGAEARAETGEVAAPEAAKPDEVQGFTYTFAVEFCPGEDHTIAEPEGYAFFRAHQPYTLAPLGRDGKPVTYRMFQKHGENLPFWTYRRIHDGALLGGNDIALINWISNDYHGGNILNADSATRQRYLDEAKRLSLGFLYWLQTECPRDDGGKGYPELKLRPDIMGTADGLSELPYLREARRIVPLTRIVAQDIAAESNSGARARYFPKSVGIGWYAMDLHPCVGNPRASLYAPTRPFQVPLGALIPQQPINLLAACKNIGTTHLTNGAYRVHPTEWAIGEAALHVAAFCLRNNLTLQALHADSWQVLRLQHQLVRHGVPIAWAVDVPIGHPHFHSTQLLLANGVIAPESEREQSLLIAPTAPLGKSILPERIERLARLLAQHGAAVRISSRYAAQTWSDLCSLFDSAWHVLA</sequence>
<dbReference type="Proteomes" id="UP000229681">
    <property type="component" value="Unassembled WGS sequence"/>
</dbReference>
<organism evidence="1 2">
    <name type="scientific">Candidatus Thermofonsia Clade 1 bacterium</name>
    <dbReference type="NCBI Taxonomy" id="2364210"/>
    <lineage>
        <taxon>Bacteria</taxon>
        <taxon>Bacillati</taxon>
        <taxon>Chloroflexota</taxon>
        <taxon>Candidatus Thermofontia</taxon>
        <taxon>Candidatus Thermofonsia Clade 1</taxon>
    </lineage>
</organism>
<dbReference type="SUPFAM" id="SSF51905">
    <property type="entry name" value="FAD/NAD(P)-binding domain"/>
    <property type="match status" value="1"/>
</dbReference>
<dbReference type="InterPro" id="IPR036188">
    <property type="entry name" value="FAD/NAD-bd_sf"/>
</dbReference>
<gene>
    <name evidence="1" type="ORF">CUN49_06475</name>
</gene>
<proteinExistence type="predicted"/>
<dbReference type="AlphaFoldDB" id="A0A2M8PFA6"/>